<dbReference type="CDD" id="cd01310">
    <property type="entry name" value="TatD_DNAse"/>
    <property type="match status" value="1"/>
</dbReference>
<evidence type="ECO:0000313" key="4">
    <source>
        <dbReference type="EMBL" id="TMQ67810.1"/>
    </source>
</evidence>
<evidence type="ECO:0000256" key="1">
    <source>
        <dbReference type="ARBA" id="ARBA00022723"/>
    </source>
</evidence>
<proteinExistence type="predicted"/>
<dbReference type="SUPFAM" id="SSF51556">
    <property type="entry name" value="Metallo-dependent hydrolases"/>
    <property type="match status" value="1"/>
</dbReference>
<accession>A0A538TW03</accession>
<name>A0A538TW03_UNCEI</name>
<dbReference type="NCBIfam" id="TIGR00010">
    <property type="entry name" value="YchF/TatD family DNA exonuclease"/>
    <property type="match status" value="1"/>
</dbReference>
<dbReference type="Gene3D" id="3.20.20.140">
    <property type="entry name" value="Metal-dependent hydrolases"/>
    <property type="match status" value="1"/>
</dbReference>
<dbReference type="PANTHER" id="PTHR46124">
    <property type="entry name" value="D-AMINOACYL-TRNA DEACYLASE"/>
    <property type="match status" value="1"/>
</dbReference>
<dbReference type="PIRSF" id="PIRSF005902">
    <property type="entry name" value="DNase_TatD"/>
    <property type="match status" value="1"/>
</dbReference>
<organism evidence="4 5">
    <name type="scientific">Eiseniibacteriota bacterium</name>
    <dbReference type="NCBI Taxonomy" id="2212470"/>
    <lineage>
        <taxon>Bacteria</taxon>
        <taxon>Candidatus Eiseniibacteriota</taxon>
    </lineage>
</organism>
<dbReference type="AlphaFoldDB" id="A0A538TW03"/>
<protein>
    <submittedName>
        <fullName evidence="4">TatD family deoxyribonuclease</fullName>
    </submittedName>
</protein>
<evidence type="ECO:0000313" key="5">
    <source>
        <dbReference type="Proteomes" id="UP000316609"/>
    </source>
</evidence>
<feature type="binding site" evidence="3">
    <location>
        <position position="112"/>
    </location>
    <ligand>
        <name>a divalent metal cation</name>
        <dbReference type="ChEBI" id="CHEBI:60240"/>
        <label>1</label>
    </ligand>
</feature>
<dbReference type="PROSITE" id="PS01090">
    <property type="entry name" value="TATD_2"/>
    <property type="match status" value="1"/>
</dbReference>
<dbReference type="Proteomes" id="UP000316609">
    <property type="component" value="Unassembled WGS sequence"/>
</dbReference>
<dbReference type="GO" id="GO:0004536">
    <property type="term" value="F:DNA nuclease activity"/>
    <property type="evidence" value="ECO:0007669"/>
    <property type="project" value="InterPro"/>
</dbReference>
<feature type="binding site" evidence="3">
    <location>
        <position position="172"/>
    </location>
    <ligand>
        <name>a divalent metal cation</name>
        <dbReference type="ChEBI" id="CHEBI:60240"/>
        <label>2</label>
    </ligand>
</feature>
<dbReference type="EMBL" id="VBOY01000030">
    <property type="protein sequence ID" value="TMQ67810.1"/>
    <property type="molecule type" value="Genomic_DNA"/>
</dbReference>
<comment type="caution">
    <text evidence="4">The sequence shown here is derived from an EMBL/GenBank/DDBJ whole genome shotgun (WGS) entry which is preliminary data.</text>
</comment>
<feature type="binding site" evidence="3">
    <location>
        <position position="28"/>
    </location>
    <ligand>
        <name>a divalent metal cation</name>
        <dbReference type="ChEBI" id="CHEBI:60240"/>
        <label>1</label>
    </ligand>
</feature>
<dbReference type="FunFam" id="3.20.20.140:FF:000005">
    <property type="entry name" value="TatD family hydrolase"/>
    <property type="match status" value="1"/>
</dbReference>
<dbReference type="PANTHER" id="PTHR46124:SF2">
    <property type="entry name" value="D-AMINOACYL-TRNA DEACYLASE"/>
    <property type="match status" value="1"/>
</dbReference>
<dbReference type="Pfam" id="PF01026">
    <property type="entry name" value="TatD_DNase"/>
    <property type="match status" value="1"/>
</dbReference>
<evidence type="ECO:0000256" key="2">
    <source>
        <dbReference type="ARBA" id="ARBA00022801"/>
    </source>
</evidence>
<keyword evidence="2" id="KW-0378">Hydrolase</keyword>
<dbReference type="InterPro" id="IPR032466">
    <property type="entry name" value="Metal_Hydrolase"/>
</dbReference>
<evidence type="ECO:0000256" key="3">
    <source>
        <dbReference type="PIRSR" id="PIRSR005902-1"/>
    </source>
</evidence>
<dbReference type="GO" id="GO:0005829">
    <property type="term" value="C:cytosol"/>
    <property type="evidence" value="ECO:0007669"/>
    <property type="project" value="TreeGrafter"/>
</dbReference>
<keyword evidence="1 3" id="KW-0479">Metal-binding</keyword>
<feature type="binding site" evidence="3">
    <location>
        <position position="148"/>
    </location>
    <ligand>
        <name>a divalent metal cation</name>
        <dbReference type="ChEBI" id="CHEBI:60240"/>
        <label>2</label>
    </ligand>
</feature>
<feature type="binding site" evidence="3">
    <location>
        <position position="221"/>
    </location>
    <ligand>
        <name>a divalent metal cation</name>
        <dbReference type="ChEBI" id="CHEBI:60240"/>
        <label>1</label>
    </ligand>
</feature>
<gene>
    <name evidence="4" type="ORF">E6K78_03505</name>
</gene>
<feature type="binding site" evidence="3">
    <location>
        <position position="26"/>
    </location>
    <ligand>
        <name>a divalent metal cation</name>
        <dbReference type="ChEBI" id="CHEBI:60240"/>
        <label>1</label>
    </ligand>
</feature>
<reference evidence="4 5" key="1">
    <citation type="journal article" date="2019" name="Nat. Microbiol.">
        <title>Mediterranean grassland soil C-N compound turnover is dependent on rainfall and depth, and is mediated by genomically divergent microorganisms.</title>
        <authorList>
            <person name="Diamond S."/>
            <person name="Andeer P.F."/>
            <person name="Li Z."/>
            <person name="Crits-Christoph A."/>
            <person name="Burstein D."/>
            <person name="Anantharaman K."/>
            <person name="Lane K.R."/>
            <person name="Thomas B.C."/>
            <person name="Pan C."/>
            <person name="Northen T.R."/>
            <person name="Banfield J.F."/>
        </authorList>
    </citation>
    <scope>NUCLEOTIDE SEQUENCE [LARGE SCALE GENOMIC DNA]</scope>
    <source>
        <strain evidence="4">WS_8</strain>
    </source>
</reference>
<dbReference type="InterPro" id="IPR001130">
    <property type="entry name" value="TatD-like"/>
</dbReference>
<dbReference type="InterPro" id="IPR018228">
    <property type="entry name" value="DNase_TatD-rel_CS"/>
</dbReference>
<dbReference type="InterPro" id="IPR015991">
    <property type="entry name" value="TatD/YcfH-like"/>
</dbReference>
<dbReference type="GO" id="GO:0046872">
    <property type="term" value="F:metal ion binding"/>
    <property type="evidence" value="ECO:0007669"/>
    <property type="project" value="UniProtKB-KW"/>
</dbReference>
<dbReference type="GO" id="GO:0016788">
    <property type="term" value="F:hydrolase activity, acting on ester bonds"/>
    <property type="evidence" value="ECO:0007669"/>
    <property type="project" value="InterPro"/>
</dbReference>
<sequence>MRNHRAPDRACPDRGGDRRALVIDTHCHLCDKRFDKDRPQVLDRARHAGVTHLVEIAYAPAIVPRAHDLARAHPTLFLCVGVHPSETARVSESYRATLRDHARHARVVAIGETGLDFYRAGPPRADQERWFRAQIALADELGLPLVIHQRAALEDTLAILEETRPAAGGVLHCFDDGPAAAERAARLGFWLGIGGCLTYGHAALEEAVREAPADRLVLETDSPYLEPEPRSLKRNEPGLLPRVLRQLSRLRGWGPAEADRVTTANARALFRLPLEDGSAAASGWA</sequence>